<dbReference type="Pfam" id="PF13561">
    <property type="entry name" value="adh_short_C2"/>
    <property type="match status" value="1"/>
</dbReference>
<dbReference type="KEGG" id="sfol:H3H32_06825"/>
<dbReference type="Gene3D" id="3.40.50.720">
    <property type="entry name" value="NAD(P)-binding Rossmann-like Domain"/>
    <property type="match status" value="1"/>
</dbReference>
<keyword evidence="3" id="KW-1185">Reference proteome</keyword>
<gene>
    <name evidence="2" type="ORF">H3H32_06825</name>
</gene>
<evidence type="ECO:0000313" key="2">
    <source>
        <dbReference type="EMBL" id="QMW04639.1"/>
    </source>
</evidence>
<organism evidence="2 3">
    <name type="scientific">Spirosoma foliorum</name>
    <dbReference type="NCBI Taxonomy" id="2710596"/>
    <lineage>
        <taxon>Bacteria</taxon>
        <taxon>Pseudomonadati</taxon>
        <taxon>Bacteroidota</taxon>
        <taxon>Cytophagia</taxon>
        <taxon>Cytophagales</taxon>
        <taxon>Cytophagaceae</taxon>
        <taxon>Spirosoma</taxon>
    </lineage>
</organism>
<dbReference type="AlphaFoldDB" id="A0A7G5H0J7"/>
<proteinExistence type="inferred from homology"/>
<dbReference type="PROSITE" id="PS00061">
    <property type="entry name" value="ADH_SHORT"/>
    <property type="match status" value="1"/>
</dbReference>
<name>A0A7G5H0J7_9BACT</name>
<dbReference type="PRINTS" id="PR00080">
    <property type="entry name" value="SDRFAMILY"/>
</dbReference>
<comment type="similarity">
    <text evidence="1">Belongs to the short-chain dehydrogenases/reductases (SDR) family.</text>
</comment>
<dbReference type="InterPro" id="IPR036291">
    <property type="entry name" value="NAD(P)-bd_dom_sf"/>
</dbReference>
<dbReference type="SUPFAM" id="SSF51735">
    <property type="entry name" value="NAD(P)-binding Rossmann-fold domains"/>
    <property type="match status" value="1"/>
</dbReference>
<dbReference type="InterPro" id="IPR020904">
    <property type="entry name" value="Sc_DH/Rdtase_CS"/>
</dbReference>
<dbReference type="EMBL" id="CP059732">
    <property type="protein sequence ID" value="QMW04639.1"/>
    <property type="molecule type" value="Genomic_DNA"/>
</dbReference>
<dbReference type="RefSeq" id="WP_182461993.1">
    <property type="nucleotide sequence ID" value="NZ_CP059732.1"/>
</dbReference>
<accession>A0A7G5H0J7</accession>
<dbReference type="PRINTS" id="PR00081">
    <property type="entry name" value="GDHRDH"/>
</dbReference>
<dbReference type="GO" id="GO:0032787">
    <property type="term" value="P:monocarboxylic acid metabolic process"/>
    <property type="evidence" value="ECO:0007669"/>
    <property type="project" value="UniProtKB-ARBA"/>
</dbReference>
<dbReference type="InterPro" id="IPR002347">
    <property type="entry name" value="SDR_fam"/>
</dbReference>
<dbReference type="Proteomes" id="UP000515369">
    <property type="component" value="Chromosome"/>
</dbReference>
<dbReference type="FunFam" id="3.40.50.720:FF:000084">
    <property type="entry name" value="Short-chain dehydrogenase reductase"/>
    <property type="match status" value="1"/>
</dbReference>
<evidence type="ECO:0000256" key="1">
    <source>
        <dbReference type="ARBA" id="ARBA00006484"/>
    </source>
</evidence>
<evidence type="ECO:0000313" key="3">
    <source>
        <dbReference type="Proteomes" id="UP000515369"/>
    </source>
</evidence>
<sequence>MRLKNKKALVTGASQGIGKAIALQLAEEGCDVVVHYHENWEDAETVADTIRQKGGTAHLLQADLQKTSEAIQLGEQAWDVAGGLDILVNNAGVSYKKHFLDVTVADFEQFNNVNFQSTTFLTQSVARNMVKHNVTGSIWTITSVNGIRPGLGLTLYGATKGALETLMKGVAMELGPHNIRVNTLAIGAVQTDINRGVWGNPALLQEVNDGIPAGRLGQPEEIAGVLVDLIASGSYMTGSTITIDGGLLLMRGYGKLGPYRDA</sequence>
<dbReference type="InterPro" id="IPR050259">
    <property type="entry name" value="SDR"/>
</dbReference>
<dbReference type="PANTHER" id="PTHR42879">
    <property type="entry name" value="3-OXOACYL-(ACYL-CARRIER-PROTEIN) REDUCTASE"/>
    <property type="match status" value="1"/>
</dbReference>
<reference evidence="2 3" key="1">
    <citation type="submission" date="2020-07" db="EMBL/GenBank/DDBJ databases">
        <title>Spirosoma foliorum sp. nov., isolated from the leaves on the Nejang mountain Korea, Republic of.</title>
        <authorList>
            <person name="Ho H."/>
            <person name="Lee Y.-J."/>
            <person name="Nurcahyanto D.-A."/>
            <person name="Kim S.-G."/>
        </authorList>
    </citation>
    <scope>NUCLEOTIDE SEQUENCE [LARGE SCALE GENOMIC DNA]</scope>
    <source>
        <strain evidence="2 3">PL0136</strain>
    </source>
</reference>
<dbReference type="PANTHER" id="PTHR42879:SF2">
    <property type="entry name" value="3-OXOACYL-[ACYL-CARRIER-PROTEIN] REDUCTASE FABG"/>
    <property type="match status" value="1"/>
</dbReference>
<protein>
    <submittedName>
        <fullName evidence="2">SDR family oxidoreductase</fullName>
    </submittedName>
</protein>